<sequence length="386" mass="42863">MAKVLCVLFEDPITGYPKNYPKEDIPTIQNYAGGQTLPNPKSIDFKPGHLLGSVSGELGLKTYLEKLGHNFIVTADKEGEDSLFEREMLDAEIIISQPFWPAYLTEERIAKAKKLKLVITAGIGSDHIDLNAAIEKKITVAEVTNSNSISVAEHAVMMILSLVRNYISSYDYVVKGGWNIADCVSRAYDLEGMNVGTFGAGRIGLAILKRLKPFDVRLHYTDKYRLSAETEKELNLTYHENIESLVKSIDVLTINCPLHPETDEIINEQLIQKMRKGTYLINTARGKICNTDAVVNALQSGHLAGYAGDVWYPQPAPRNHPWRTMPHHGMTSHISGATLSAQARYASGVKEILECWFENRSIRTDYLIVQNGQLAGAGAHAYTTKN</sequence>
<dbReference type="SUPFAM" id="SSF52283">
    <property type="entry name" value="Formate/glycerate dehydrogenase catalytic domain-like"/>
    <property type="match status" value="1"/>
</dbReference>
<comment type="caution">
    <text evidence="8">The sequence shown here is derived from an EMBL/GenBank/DDBJ whole genome shotgun (WGS) entry which is preliminary data.</text>
</comment>
<evidence type="ECO:0000256" key="2">
    <source>
        <dbReference type="ARBA" id="ARBA00013128"/>
    </source>
</evidence>
<comment type="function">
    <text evidence="5">Catalyzes the NAD(+)-dependent oxidation of formate to carbon dioxide. Formate oxidation is the final step in the methanol oxidation pathway in methylotrophic microorganisms. Has a role in the detoxification of exogenous formate in non-methylotrophic organisms.</text>
</comment>
<dbReference type="InterPro" id="IPR006139">
    <property type="entry name" value="D-isomer_2_OHA_DH_cat_dom"/>
</dbReference>
<dbReference type="GO" id="GO:0016616">
    <property type="term" value="F:oxidoreductase activity, acting on the CH-OH group of donors, NAD or NADP as acceptor"/>
    <property type="evidence" value="ECO:0007669"/>
    <property type="project" value="InterPro"/>
</dbReference>
<dbReference type="Proteomes" id="UP000442694">
    <property type="component" value="Unassembled WGS sequence"/>
</dbReference>
<dbReference type="GO" id="GO:0042183">
    <property type="term" value="P:formate catabolic process"/>
    <property type="evidence" value="ECO:0007669"/>
    <property type="project" value="UniProtKB-UniRule"/>
</dbReference>
<dbReference type="Pfam" id="PF02826">
    <property type="entry name" value="2-Hacid_dh_C"/>
    <property type="match status" value="1"/>
</dbReference>
<keyword evidence="3 5" id="KW-0560">Oxidoreductase</keyword>
<comment type="caution">
    <text evidence="5">Lacks conserved residue(s) required for the propagation of feature annotation.</text>
</comment>
<feature type="site" description="Important for catalytic activity" evidence="5">
    <location>
        <position position="285"/>
    </location>
</feature>
<organism evidence="8 9">
    <name type="scientific">Fluviispira multicolorata</name>
    <dbReference type="NCBI Taxonomy" id="2654512"/>
    <lineage>
        <taxon>Bacteria</taxon>
        <taxon>Pseudomonadati</taxon>
        <taxon>Bdellovibrionota</taxon>
        <taxon>Oligoflexia</taxon>
        <taxon>Silvanigrellales</taxon>
        <taxon>Silvanigrellaceae</taxon>
        <taxon>Fluviispira</taxon>
    </lineage>
</organism>
<evidence type="ECO:0000256" key="4">
    <source>
        <dbReference type="ARBA" id="ARBA00023027"/>
    </source>
</evidence>
<feature type="domain" description="D-isomer specific 2-hydroxyacid dehydrogenase NAD-binding" evidence="7">
    <location>
        <begin position="156"/>
        <end position="335"/>
    </location>
</feature>
<evidence type="ECO:0000256" key="5">
    <source>
        <dbReference type="HAMAP-Rule" id="MF_03210"/>
    </source>
</evidence>
<dbReference type="AlphaFoldDB" id="A0A833JHU4"/>
<dbReference type="Pfam" id="PF00389">
    <property type="entry name" value="2-Hacid_dh"/>
    <property type="match status" value="1"/>
</dbReference>
<keyword evidence="4 5" id="KW-0520">NAD</keyword>
<feature type="binding site" evidence="5">
    <location>
        <begin position="257"/>
        <end position="261"/>
    </location>
    <ligand>
        <name>NAD(+)</name>
        <dbReference type="ChEBI" id="CHEBI:57540"/>
    </ligand>
</feature>
<dbReference type="Gene3D" id="3.40.50.720">
    <property type="entry name" value="NAD(P)-binding Rossmann-like Domain"/>
    <property type="match status" value="2"/>
</dbReference>
<dbReference type="FunFam" id="3.40.50.720:FF:000057">
    <property type="entry name" value="Formate dehydrogenase"/>
    <property type="match status" value="1"/>
</dbReference>
<evidence type="ECO:0000256" key="1">
    <source>
        <dbReference type="ARBA" id="ARBA00000455"/>
    </source>
</evidence>
<feature type="binding site" evidence="5">
    <location>
        <position position="309"/>
    </location>
    <ligand>
        <name>NAD(+)</name>
        <dbReference type="ChEBI" id="CHEBI:57540"/>
    </ligand>
</feature>
<dbReference type="EMBL" id="WFLN01000004">
    <property type="protein sequence ID" value="KAB8033557.1"/>
    <property type="molecule type" value="Genomic_DNA"/>
</dbReference>
<dbReference type="GO" id="GO:0005737">
    <property type="term" value="C:cytoplasm"/>
    <property type="evidence" value="ECO:0007669"/>
    <property type="project" value="UniProtKB-SubCell"/>
</dbReference>
<dbReference type="InterPro" id="IPR033689">
    <property type="entry name" value="FDH_NAD-dep"/>
</dbReference>
<protein>
    <recommendedName>
        <fullName evidence="2 5">Formate dehydrogenase</fullName>
        <shortName evidence="5">FDH</shortName>
        <ecNumber evidence="2 5">1.17.1.9</ecNumber>
    </recommendedName>
    <alternativeName>
        <fullName evidence="5">NAD-dependent formate dehydrogenase</fullName>
    </alternativeName>
</protein>
<dbReference type="PROSITE" id="PS00065">
    <property type="entry name" value="D_2_HYDROXYACID_DH_1"/>
    <property type="match status" value="1"/>
</dbReference>
<dbReference type="NCBIfam" id="NF005750">
    <property type="entry name" value="PRK07574.1"/>
    <property type="match status" value="1"/>
</dbReference>
<comment type="similarity">
    <text evidence="5">Belongs to the D-isomer specific 2-hydroxyacid dehydrogenase family. FDH subfamily.</text>
</comment>
<feature type="binding site" evidence="5">
    <location>
        <position position="283"/>
    </location>
    <ligand>
        <name>NAD(+)</name>
        <dbReference type="ChEBI" id="CHEBI:57540"/>
    </ligand>
</feature>
<dbReference type="InterPro" id="IPR029752">
    <property type="entry name" value="D-isomer_DH_CS1"/>
</dbReference>
<dbReference type="HAMAP" id="MF_03210">
    <property type="entry name" value="Formate_dehydrogenase"/>
    <property type="match status" value="1"/>
</dbReference>
<feature type="binding site" evidence="5">
    <location>
        <position position="147"/>
    </location>
    <ligand>
        <name>substrate</name>
    </ligand>
</feature>
<feature type="binding site" evidence="5">
    <location>
        <begin position="333"/>
        <end position="336"/>
    </location>
    <ligand>
        <name>NAD(+)</name>
        <dbReference type="ChEBI" id="CHEBI:57540"/>
    </ligand>
</feature>
<name>A0A833JHU4_9BACT</name>
<evidence type="ECO:0000313" key="8">
    <source>
        <dbReference type="EMBL" id="KAB8033557.1"/>
    </source>
</evidence>
<dbReference type="PANTHER" id="PTHR42938">
    <property type="entry name" value="FORMATE DEHYDROGENASE 1"/>
    <property type="match status" value="1"/>
</dbReference>
<dbReference type="GO" id="GO:0051287">
    <property type="term" value="F:NAD binding"/>
    <property type="evidence" value="ECO:0007669"/>
    <property type="project" value="InterPro"/>
</dbReference>
<dbReference type="EC" id="1.17.1.9" evidence="2 5"/>
<feature type="binding site" evidence="5">
    <location>
        <begin position="202"/>
        <end position="203"/>
    </location>
    <ligand>
        <name>NAD(+)</name>
        <dbReference type="ChEBI" id="CHEBI:57540"/>
    </ligand>
</feature>
<dbReference type="SUPFAM" id="SSF51735">
    <property type="entry name" value="NAD(P)-binding Rossmann-fold domains"/>
    <property type="match status" value="1"/>
</dbReference>
<keyword evidence="5" id="KW-0963">Cytoplasm</keyword>
<evidence type="ECO:0000313" key="9">
    <source>
        <dbReference type="Proteomes" id="UP000442694"/>
    </source>
</evidence>
<dbReference type="GO" id="GO:0008863">
    <property type="term" value="F:formate dehydrogenase (NAD+) activity"/>
    <property type="evidence" value="ECO:0007669"/>
    <property type="project" value="UniProtKB-UniRule"/>
</dbReference>
<feature type="site" description="Important for catalytic activity" evidence="5">
    <location>
        <position position="333"/>
    </location>
</feature>
<dbReference type="CDD" id="cd05302">
    <property type="entry name" value="FDH"/>
    <property type="match status" value="1"/>
</dbReference>
<comment type="catalytic activity">
    <reaction evidence="1 5">
        <text>formate + NAD(+) = CO2 + NADH</text>
        <dbReference type="Rhea" id="RHEA:15985"/>
        <dbReference type="ChEBI" id="CHEBI:15740"/>
        <dbReference type="ChEBI" id="CHEBI:16526"/>
        <dbReference type="ChEBI" id="CHEBI:57540"/>
        <dbReference type="ChEBI" id="CHEBI:57945"/>
        <dbReference type="EC" id="1.17.1.9"/>
    </reaction>
</comment>
<evidence type="ECO:0000259" key="6">
    <source>
        <dbReference type="Pfam" id="PF00389"/>
    </source>
</evidence>
<gene>
    <name evidence="8" type="ORF">GCL57_02290</name>
</gene>
<feature type="binding site" evidence="5">
    <location>
        <position position="123"/>
    </location>
    <ligand>
        <name>substrate</name>
    </ligand>
</feature>
<dbReference type="PROSITE" id="PS00671">
    <property type="entry name" value="D_2_HYDROXYACID_DH_3"/>
    <property type="match status" value="1"/>
</dbReference>
<reference evidence="8 9" key="1">
    <citation type="submission" date="2019-10" db="EMBL/GenBank/DDBJ databases">
        <title>New genus of Silvanigrellaceae.</title>
        <authorList>
            <person name="Pitt A."/>
            <person name="Hahn M.W."/>
        </authorList>
    </citation>
    <scope>NUCLEOTIDE SEQUENCE [LARGE SCALE GENOMIC DNA]</scope>
    <source>
        <strain evidence="8 9">33A1-SZDP</strain>
    </source>
</reference>
<dbReference type="InterPro" id="IPR036291">
    <property type="entry name" value="NAD(P)-bd_dom_sf"/>
</dbReference>
<comment type="subcellular location">
    <subcellularLocation>
        <location evidence="5">Cytoplasm</location>
    </subcellularLocation>
</comment>
<evidence type="ECO:0000256" key="3">
    <source>
        <dbReference type="ARBA" id="ARBA00023002"/>
    </source>
</evidence>
<dbReference type="InterPro" id="IPR006140">
    <property type="entry name" value="D-isomer_DH_NAD-bd"/>
</dbReference>
<evidence type="ECO:0000259" key="7">
    <source>
        <dbReference type="Pfam" id="PF02826"/>
    </source>
</evidence>
<accession>A0A833JHU4</accession>
<feature type="binding site" evidence="5">
    <location>
        <position position="222"/>
    </location>
    <ligand>
        <name>NAD(+)</name>
        <dbReference type="ChEBI" id="CHEBI:57540"/>
    </ligand>
</feature>
<dbReference type="PANTHER" id="PTHR42938:SF9">
    <property type="entry name" value="FORMATE DEHYDROGENASE 1"/>
    <property type="match status" value="1"/>
</dbReference>
<comment type="subunit">
    <text evidence="5">Homodimer.</text>
</comment>
<dbReference type="RefSeq" id="WP_152211643.1">
    <property type="nucleotide sequence ID" value="NZ_WFLN01000004.1"/>
</dbReference>
<feature type="binding site" evidence="5">
    <location>
        <position position="148"/>
    </location>
    <ligand>
        <name>NAD(+)</name>
        <dbReference type="ChEBI" id="CHEBI:57540"/>
    </ligand>
</feature>
<keyword evidence="9" id="KW-1185">Reference proteome</keyword>
<dbReference type="InterPro" id="IPR029753">
    <property type="entry name" value="D-isomer_DH_CS"/>
</dbReference>
<feature type="domain" description="D-isomer specific 2-hydroxyacid dehydrogenase catalytic" evidence="6">
    <location>
        <begin position="64"/>
        <end position="361"/>
    </location>
</feature>
<proteinExistence type="inferred from homology"/>